<dbReference type="InterPro" id="IPR007129">
    <property type="entry name" value="Ubiqinol_cyt_c_chaperone_CPB3"/>
</dbReference>
<dbReference type="EMBL" id="KZ305036">
    <property type="protein sequence ID" value="PIA43623.1"/>
    <property type="molecule type" value="Genomic_DNA"/>
</dbReference>
<organism evidence="1 2">
    <name type="scientific">Aquilegia coerulea</name>
    <name type="common">Rocky mountain columbine</name>
    <dbReference type="NCBI Taxonomy" id="218851"/>
    <lineage>
        <taxon>Eukaryota</taxon>
        <taxon>Viridiplantae</taxon>
        <taxon>Streptophyta</taxon>
        <taxon>Embryophyta</taxon>
        <taxon>Tracheophyta</taxon>
        <taxon>Spermatophyta</taxon>
        <taxon>Magnoliopsida</taxon>
        <taxon>Ranunculales</taxon>
        <taxon>Ranunculaceae</taxon>
        <taxon>Thalictroideae</taxon>
        <taxon>Aquilegia</taxon>
    </lineage>
</organism>
<gene>
    <name evidence="1" type="ORF">AQUCO_01900193v1</name>
</gene>
<dbReference type="AlphaFoldDB" id="A0A2G5DJE0"/>
<name>A0A2G5DJE0_AQUCA</name>
<dbReference type="PANTHER" id="PTHR12184">
    <property type="entry name" value="UBIQUINOL-CYTOCHROME C REDUCTASE COMPLEX ASSEMBLY FACTOR 1 FAMILY MEMBER"/>
    <property type="match status" value="1"/>
</dbReference>
<evidence type="ECO:0000313" key="2">
    <source>
        <dbReference type="Proteomes" id="UP000230069"/>
    </source>
</evidence>
<dbReference type="GO" id="GO:0034551">
    <property type="term" value="P:mitochondrial respiratory chain complex III assembly"/>
    <property type="evidence" value="ECO:0007669"/>
    <property type="project" value="TreeGrafter"/>
</dbReference>
<keyword evidence="2" id="KW-1185">Reference proteome</keyword>
<sequence>MFWSKPCSLALPPDSPLAVEDPNYEGIKHIIFKLLQFYSKQSKSIRGANIVYGRVISQVEKPAIYDVMKNKFTLHHITVFKLWRSFTYWGFYHSISTRAQTLLAQSPPTSSSIITALSVC</sequence>
<protein>
    <submittedName>
        <fullName evidence="1">Uncharacterized protein</fullName>
    </submittedName>
</protein>
<dbReference type="OrthoDB" id="10253878at2759"/>
<accession>A0A2G5DJE0</accession>
<dbReference type="Proteomes" id="UP000230069">
    <property type="component" value="Unassembled WGS sequence"/>
</dbReference>
<dbReference type="GO" id="GO:0005739">
    <property type="term" value="C:mitochondrion"/>
    <property type="evidence" value="ECO:0007669"/>
    <property type="project" value="TreeGrafter"/>
</dbReference>
<proteinExistence type="predicted"/>
<dbReference type="InParanoid" id="A0A2G5DJE0"/>
<evidence type="ECO:0000313" key="1">
    <source>
        <dbReference type="EMBL" id="PIA43623.1"/>
    </source>
</evidence>
<reference evidence="1 2" key="1">
    <citation type="submission" date="2017-09" db="EMBL/GenBank/DDBJ databases">
        <title>WGS assembly of Aquilegia coerulea Goldsmith.</title>
        <authorList>
            <person name="Hodges S."/>
            <person name="Kramer E."/>
            <person name="Nordborg M."/>
            <person name="Tomkins J."/>
            <person name="Borevitz J."/>
            <person name="Derieg N."/>
            <person name="Yan J."/>
            <person name="Mihaltcheva S."/>
            <person name="Hayes R.D."/>
            <person name="Rokhsar D."/>
        </authorList>
    </citation>
    <scope>NUCLEOTIDE SEQUENCE [LARGE SCALE GENOMIC DNA]</scope>
    <source>
        <strain evidence="2">cv. Goldsmith</strain>
    </source>
</reference>
<dbReference type="STRING" id="218851.A0A2G5DJE0"/>
<dbReference type="PANTHER" id="PTHR12184:SF1">
    <property type="entry name" value="UBIQUINOL-CYTOCHROME-C REDUCTASE COMPLEX ASSEMBLY FACTOR 1"/>
    <property type="match status" value="1"/>
</dbReference>